<feature type="region of interest" description="Disordered" evidence="5">
    <location>
        <begin position="130"/>
        <end position="151"/>
    </location>
</feature>
<keyword evidence="4" id="KW-0472">Membrane</keyword>
<accession>A0A7J6Q114</accession>
<dbReference type="Proteomes" id="UP000574390">
    <property type="component" value="Unassembled WGS sequence"/>
</dbReference>
<reference evidence="7 8" key="1">
    <citation type="submission" date="2020-04" db="EMBL/GenBank/DDBJ databases">
        <title>Perkinsus olseni comparative genomics.</title>
        <authorList>
            <person name="Bogema D.R."/>
        </authorList>
    </citation>
    <scope>NUCLEOTIDE SEQUENCE [LARGE SCALE GENOMIC DNA]</scope>
    <source>
        <strain evidence="7">ATCC PRA-205</strain>
    </source>
</reference>
<gene>
    <name evidence="7" type="ORF">FOZ62_010777</name>
</gene>
<sequence>LIAMVIERYSDELKLGLTRHCGSMYRPSHSLDPSLHQLWCQIIKFMGWAAVFTNCVLFGFASDQMPEVFPQFFHGDTVLAGYGRFVVASVFGLEHLILALQLLLVSTLPTMPSWVKHDLQREDLRSRGMLPEQSHAAEQVENEADRSLRDE</sequence>
<name>A0A7J6Q114_PEROL</name>
<dbReference type="InterPro" id="IPR007632">
    <property type="entry name" value="Anoctamin"/>
</dbReference>
<feature type="domain" description="Anoctamin transmembrane" evidence="6">
    <location>
        <begin position="23"/>
        <end position="122"/>
    </location>
</feature>
<organism evidence="7 8">
    <name type="scientific">Perkinsus olseni</name>
    <name type="common">Perkinsus atlanticus</name>
    <dbReference type="NCBI Taxonomy" id="32597"/>
    <lineage>
        <taxon>Eukaryota</taxon>
        <taxon>Sar</taxon>
        <taxon>Alveolata</taxon>
        <taxon>Perkinsozoa</taxon>
        <taxon>Perkinsea</taxon>
        <taxon>Perkinsida</taxon>
        <taxon>Perkinsidae</taxon>
        <taxon>Perkinsus</taxon>
    </lineage>
</organism>
<evidence type="ECO:0000256" key="2">
    <source>
        <dbReference type="ARBA" id="ARBA00022692"/>
    </source>
</evidence>
<protein>
    <recommendedName>
        <fullName evidence="6">Anoctamin transmembrane domain-containing protein</fullName>
    </recommendedName>
</protein>
<dbReference type="AlphaFoldDB" id="A0A7J6Q114"/>
<keyword evidence="3" id="KW-1133">Transmembrane helix</keyword>
<evidence type="ECO:0000259" key="6">
    <source>
        <dbReference type="Pfam" id="PF04547"/>
    </source>
</evidence>
<keyword evidence="2" id="KW-0812">Transmembrane</keyword>
<dbReference type="EMBL" id="JABANM010032883">
    <property type="protein sequence ID" value="KAF4702194.1"/>
    <property type="molecule type" value="Genomic_DNA"/>
</dbReference>
<evidence type="ECO:0000256" key="4">
    <source>
        <dbReference type="ARBA" id="ARBA00023136"/>
    </source>
</evidence>
<dbReference type="InterPro" id="IPR049452">
    <property type="entry name" value="Anoctamin_TM"/>
</dbReference>
<dbReference type="GO" id="GO:0016020">
    <property type="term" value="C:membrane"/>
    <property type="evidence" value="ECO:0007669"/>
    <property type="project" value="UniProtKB-SubCell"/>
</dbReference>
<dbReference type="PANTHER" id="PTHR12308:SF73">
    <property type="entry name" value="ANOCTAMIN"/>
    <property type="match status" value="1"/>
</dbReference>
<dbReference type="PANTHER" id="PTHR12308">
    <property type="entry name" value="ANOCTAMIN"/>
    <property type="match status" value="1"/>
</dbReference>
<evidence type="ECO:0000256" key="3">
    <source>
        <dbReference type="ARBA" id="ARBA00022989"/>
    </source>
</evidence>
<evidence type="ECO:0000313" key="8">
    <source>
        <dbReference type="Proteomes" id="UP000574390"/>
    </source>
</evidence>
<comment type="subcellular location">
    <subcellularLocation>
        <location evidence="1">Membrane</location>
        <topology evidence="1">Multi-pass membrane protein</topology>
    </subcellularLocation>
</comment>
<evidence type="ECO:0000256" key="5">
    <source>
        <dbReference type="SAM" id="MobiDB-lite"/>
    </source>
</evidence>
<proteinExistence type="predicted"/>
<evidence type="ECO:0000313" key="7">
    <source>
        <dbReference type="EMBL" id="KAF4702194.1"/>
    </source>
</evidence>
<feature type="non-terminal residue" evidence="7">
    <location>
        <position position="151"/>
    </location>
</feature>
<dbReference type="Pfam" id="PF04547">
    <property type="entry name" value="Anoctamin"/>
    <property type="match status" value="1"/>
</dbReference>
<dbReference type="GO" id="GO:0005254">
    <property type="term" value="F:chloride channel activity"/>
    <property type="evidence" value="ECO:0007669"/>
    <property type="project" value="TreeGrafter"/>
</dbReference>
<evidence type="ECO:0000256" key="1">
    <source>
        <dbReference type="ARBA" id="ARBA00004141"/>
    </source>
</evidence>
<comment type="caution">
    <text evidence="7">The sequence shown here is derived from an EMBL/GenBank/DDBJ whole genome shotgun (WGS) entry which is preliminary data.</text>
</comment>